<evidence type="ECO:0000259" key="8">
    <source>
        <dbReference type="Pfam" id="PF01431"/>
    </source>
</evidence>
<evidence type="ECO:0000256" key="2">
    <source>
        <dbReference type="ARBA" id="ARBA00007357"/>
    </source>
</evidence>
<evidence type="ECO:0000256" key="3">
    <source>
        <dbReference type="ARBA" id="ARBA00022670"/>
    </source>
</evidence>
<name>A0A0K2ZHD0_9XANT</name>
<evidence type="ECO:0000313" key="10">
    <source>
        <dbReference type="EMBL" id="CTP85156.1"/>
    </source>
</evidence>
<dbReference type="InterPro" id="IPR018497">
    <property type="entry name" value="Peptidase_M13_C"/>
</dbReference>
<protein>
    <submittedName>
        <fullName evidence="10">Metallopeptidase</fullName>
    </submittedName>
</protein>
<dbReference type="GO" id="GO:0016485">
    <property type="term" value="P:protein processing"/>
    <property type="evidence" value="ECO:0007669"/>
    <property type="project" value="TreeGrafter"/>
</dbReference>
<dbReference type="InterPro" id="IPR008753">
    <property type="entry name" value="Peptidase_M13_N"/>
</dbReference>
<dbReference type="Pfam" id="PF01431">
    <property type="entry name" value="Peptidase_M13"/>
    <property type="match status" value="1"/>
</dbReference>
<dbReference type="Gene3D" id="1.10.1380.10">
    <property type="entry name" value="Neutral endopeptidase , domain2"/>
    <property type="match status" value="1"/>
</dbReference>
<sequence>MTFDTPETHGSGVQFRHGPLGHSVSTPAWSFLVTFRNPQMLLLTLAVSAALSGCNKPDAAAPAAKTEAAAAPAPAAAPAELKLDASTLPPYNAFAVSDLDASKDACNDFAGYVNGKWLAANEIPKDRSSWGAFSILDERSVAVQHQLAEQAGAANGQGVDKIVGDFWASGMDEAKVNAQGIAPLKADLAAIDGLKDGPAVAEYLRQSAAKGENGLFGFGAEADFKHSSMNMAYAMQGGLGLPDRGYYFDADKKDKLNAYQAHVAKVLELSGVPAADAAKQAKDVVALETRLAKVSKSSEQMSRDAELAYNPITPADADKLTPNFPWTKFFESQGVAVPETFSLAIPAFHQEVSKALGDTDPSVWRAYLRFHNVDSASPYLSDAFAQESFAFYGKELNGQAEMKPRWKRVLGSIEDGAGEAMGQMYVKVAFSADAKAKMQQLVDNLRQALKVRIEHVTWMSPETKAKAIAKWETFTPKIGYPDKWRDYSGLSTQRDSYLDNVRAATAFNYKYNLSKIGKPVDKTEWGMTPQTVNAYYNPLQNEIVFPAAILQPPFFDPAADDAFNYGGIGAVIGHEMTHGYDDQGARFEPTGNFENWWTPADAKNFARLTGKLVKQFDEYKVDGKPVNGKLTLGENIADLGGLSTAYDALQKATAGKDDPKVGGMTRDQNFFLNWATVWRTKYTPQNAMVRLATDPHAPAQFRAMGAPSNLPAFAAAFQCKAGSPMVRAGDRQVVIW</sequence>
<feature type="domain" description="Peptidase M13 C-terminal" evidence="8">
    <location>
        <begin position="533"/>
        <end position="732"/>
    </location>
</feature>
<keyword evidence="5" id="KW-0378">Hydrolase</keyword>
<dbReference type="GO" id="GO:0005886">
    <property type="term" value="C:plasma membrane"/>
    <property type="evidence" value="ECO:0007669"/>
    <property type="project" value="TreeGrafter"/>
</dbReference>
<dbReference type="InterPro" id="IPR042089">
    <property type="entry name" value="Peptidase_M13_dom_2"/>
</dbReference>
<dbReference type="GO" id="GO:0046872">
    <property type="term" value="F:metal ion binding"/>
    <property type="evidence" value="ECO:0007669"/>
    <property type="project" value="UniProtKB-KW"/>
</dbReference>
<dbReference type="InterPro" id="IPR000718">
    <property type="entry name" value="Peptidase_M13"/>
</dbReference>
<keyword evidence="3" id="KW-0645">Protease</keyword>
<dbReference type="PANTHER" id="PTHR11733:SF167">
    <property type="entry name" value="FI17812P1-RELATED"/>
    <property type="match status" value="1"/>
</dbReference>
<evidence type="ECO:0000256" key="6">
    <source>
        <dbReference type="ARBA" id="ARBA00022833"/>
    </source>
</evidence>
<evidence type="ECO:0000256" key="7">
    <source>
        <dbReference type="ARBA" id="ARBA00023049"/>
    </source>
</evidence>
<evidence type="ECO:0000256" key="5">
    <source>
        <dbReference type="ARBA" id="ARBA00022801"/>
    </source>
</evidence>
<gene>
    <name evidence="10" type="ORF">XTPLMG728_0789</name>
</gene>
<dbReference type="InterPro" id="IPR024079">
    <property type="entry name" value="MetalloPept_cat_dom_sf"/>
</dbReference>
<dbReference type="AlphaFoldDB" id="A0A0K2ZHD0"/>
<dbReference type="Gene3D" id="3.40.390.10">
    <property type="entry name" value="Collagenase (Catalytic Domain)"/>
    <property type="match status" value="1"/>
</dbReference>
<dbReference type="EMBL" id="CXOK01000022">
    <property type="protein sequence ID" value="CTP85156.1"/>
    <property type="molecule type" value="Genomic_DNA"/>
</dbReference>
<keyword evidence="7" id="KW-0482">Metalloprotease</keyword>
<dbReference type="GO" id="GO:0004222">
    <property type="term" value="F:metalloendopeptidase activity"/>
    <property type="evidence" value="ECO:0007669"/>
    <property type="project" value="InterPro"/>
</dbReference>
<comment type="cofactor">
    <cofactor evidence="1">
        <name>Zn(2+)</name>
        <dbReference type="ChEBI" id="CHEBI:29105"/>
    </cofactor>
</comment>
<organism evidence="10 11">
    <name type="scientific">Xanthomonas graminis pv. poae</name>
    <dbReference type="NCBI Taxonomy" id="227946"/>
    <lineage>
        <taxon>Bacteria</taxon>
        <taxon>Pseudomonadati</taxon>
        <taxon>Pseudomonadota</taxon>
        <taxon>Gammaproteobacteria</taxon>
        <taxon>Lysobacterales</taxon>
        <taxon>Lysobacteraceae</taxon>
        <taxon>Xanthomonas</taxon>
        <taxon>Xanthomonas translucens group</taxon>
        <taxon>Xanthomonas graminis</taxon>
    </lineage>
</organism>
<dbReference type="PRINTS" id="PR00786">
    <property type="entry name" value="NEPRILYSIN"/>
</dbReference>
<reference evidence="10 11" key="1">
    <citation type="submission" date="2015-07" db="EMBL/GenBank/DDBJ databases">
        <authorList>
            <person name="Noorani M."/>
        </authorList>
    </citation>
    <scope>NUCLEOTIDE SEQUENCE [LARGE SCALE GENOMIC DNA]</scope>
    <source>
        <strain evidence="10">LMG728</strain>
    </source>
</reference>
<evidence type="ECO:0000259" key="9">
    <source>
        <dbReference type="Pfam" id="PF05649"/>
    </source>
</evidence>
<dbReference type="PROSITE" id="PS51885">
    <property type="entry name" value="NEPRILYSIN"/>
    <property type="match status" value="1"/>
</dbReference>
<dbReference type="Pfam" id="PF05649">
    <property type="entry name" value="Peptidase_M13_N"/>
    <property type="match status" value="1"/>
</dbReference>
<evidence type="ECO:0000256" key="4">
    <source>
        <dbReference type="ARBA" id="ARBA00022723"/>
    </source>
</evidence>
<dbReference type="Proteomes" id="UP000041247">
    <property type="component" value="Unassembled WGS sequence"/>
</dbReference>
<proteinExistence type="inferred from homology"/>
<evidence type="ECO:0000256" key="1">
    <source>
        <dbReference type="ARBA" id="ARBA00001947"/>
    </source>
</evidence>
<evidence type="ECO:0000313" key="11">
    <source>
        <dbReference type="Proteomes" id="UP000041247"/>
    </source>
</evidence>
<dbReference type="CDD" id="cd08662">
    <property type="entry name" value="M13"/>
    <property type="match status" value="1"/>
</dbReference>
<accession>A0A0K2ZHD0</accession>
<comment type="similarity">
    <text evidence="2">Belongs to the peptidase M13 family.</text>
</comment>
<feature type="domain" description="Peptidase M13 N-terminal" evidence="9">
    <location>
        <begin position="106"/>
        <end position="481"/>
    </location>
</feature>
<keyword evidence="4" id="KW-0479">Metal-binding</keyword>
<dbReference type="PANTHER" id="PTHR11733">
    <property type="entry name" value="ZINC METALLOPROTEASE FAMILY M13 NEPRILYSIN-RELATED"/>
    <property type="match status" value="1"/>
</dbReference>
<dbReference type="SUPFAM" id="SSF55486">
    <property type="entry name" value="Metalloproteases ('zincins'), catalytic domain"/>
    <property type="match status" value="1"/>
</dbReference>
<keyword evidence="6" id="KW-0862">Zinc</keyword>